<dbReference type="Pfam" id="PF00248">
    <property type="entry name" value="Aldo_ket_red"/>
    <property type="match status" value="1"/>
</dbReference>
<protein>
    <submittedName>
        <fullName evidence="2">Oxidoreductase</fullName>
    </submittedName>
</protein>
<dbReference type="RefSeq" id="WP_126595560.1">
    <property type="nucleotide sequence ID" value="NZ_BIFQ01000001.1"/>
</dbReference>
<proteinExistence type="predicted"/>
<evidence type="ECO:0000313" key="2">
    <source>
        <dbReference type="EMBL" id="GCE04402.1"/>
    </source>
</evidence>
<dbReference type="Proteomes" id="UP000287224">
    <property type="component" value="Unassembled WGS sequence"/>
</dbReference>
<dbReference type="AlphaFoldDB" id="A0A401ZC28"/>
<reference evidence="3" key="1">
    <citation type="submission" date="2018-12" db="EMBL/GenBank/DDBJ databases">
        <title>Tengunoibacter tsumagoiensis gen. nov., sp. nov., Dictyobacter kobayashii sp. nov., D. alpinus sp. nov., and D. joshuensis sp. nov. and description of Dictyobacteraceae fam. nov. within the order Ktedonobacterales isolated from Tengu-no-mugimeshi.</title>
        <authorList>
            <person name="Wang C.M."/>
            <person name="Zheng Y."/>
            <person name="Sakai Y."/>
            <person name="Toyoda A."/>
            <person name="Minakuchi Y."/>
            <person name="Abe K."/>
            <person name="Yokota A."/>
            <person name="Yabe S."/>
        </authorList>
    </citation>
    <scope>NUCLEOTIDE SEQUENCE [LARGE SCALE GENOMIC DNA]</scope>
    <source>
        <strain evidence="3">S-27</strain>
    </source>
</reference>
<dbReference type="Gene3D" id="3.20.20.100">
    <property type="entry name" value="NADP-dependent oxidoreductase domain"/>
    <property type="match status" value="1"/>
</dbReference>
<dbReference type="InterPro" id="IPR023210">
    <property type="entry name" value="NADP_OxRdtase_dom"/>
</dbReference>
<organism evidence="2 3">
    <name type="scientific">Dictyobacter aurantiacus</name>
    <dbReference type="NCBI Taxonomy" id="1936993"/>
    <lineage>
        <taxon>Bacteria</taxon>
        <taxon>Bacillati</taxon>
        <taxon>Chloroflexota</taxon>
        <taxon>Ktedonobacteria</taxon>
        <taxon>Ktedonobacterales</taxon>
        <taxon>Dictyobacteraceae</taxon>
        <taxon>Dictyobacter</taxon>
    </lineage>
</organism>
<evidence type="ECO:0000259" key="1">
    <source>
        <dbReference type="Pfam" id="PF00248"/>
    </source>
</evidence>
<gene>
    <name evidence="2" type="ORF">KDAU_17310</name>
</gene>
<keyword evidence="3" id="KW-1185">Reference proteome</keyword>
<dbReference type="CDD" id="cd19095">
    <property type="entry name" value="AKR_PA4992-like"/>
    <property type="match status" value="1"/>
</dbReference>
<dbReference type="OrthoDB" id="9773828at2"/>
<name>A0A401ZC28_9CHLR</name>
<dbReference type="InterPro" id="IPR036812">
    <property type="entry name" value="NAD(P)_OxRdtase_dom_sf"/>
</dbReference>
<dbReference type="InterPro" id="IPR053135">
    <property type="entry name" value="AKR2_Oxidoreductase"/>
</dbReference>
<dbReference type="InterPro" id="IPR020471">
    <property type="entry name" value="AKR"/>
</dbReference>
<accession>A0A401ZC28</accession>
<dbReference type="PRINTS" id="PR00069">
    <property type="entry name" value="ALDKETRDTASE"/>
</dbReference>
<dbReference type="SUPFAM" id="SSF51430">
    <property type="entry name" value="NAD(P)-linked oxidoreductase"/>
    <property type="match status" value="1"/>
</dbReference>
<dbReference type="GO" id="GO:0016491">
    <property type="term" value="F:oxidoreductase activity"/>
    <property type="evidence" value="ECO:0007669"/>
    <property type="project" value="InterPro"/>
</dbReference>
<sequence length="300" mass="33553">MERRQFGKTDMQVSVLGFGGSEIGSGKTVAEVDEILRSALDAGLNVIDTAACYGDSEELIGRAVSTRRDDYYLFTKCGHASGEGLEDFEDWDPRTIEASIDRSLQRLRTDHVDLLQIHTCPLEVLRQGEIINVLQKAKRMGKTRYIGYSGTNENARYAIRTDAFDTLQTSLNIADQQTIDFTIPMAVERNMGIIAKRPIANAAWTDPNIDKNAYGYSYWERLQQLKYDFLQSGPATALAMALRFTLSTPGVHTAIVGTTNPTRYAQNAALISAGDLSDEEYQEIRAIWEQRADQHWLGLE</sequence>
<dbReference type="PANTHER" id="PTHR43312">
    <property type="entry name" value="D-THREO-ALDOSE 1-DEHYDROGENASE"/>
    <property type="match status" value="1"/>
</dbReference>
<dbReference type="PANTHER" id="PTHR43312:SF1">
    <property type="entry name" value="NADP-DEPENDENT OXIDOREDUCTASE DOMAIN-CONTAINING PROTEIN"/>
    <property type="match status" value="1"/>
</dbReference>
<comment type="caution">
    <text evidence="2">The sequence shown here is derived from an EMBL/GenBank/DDBJ whole genome shotgun (WGS) entry which is preliminary data.</text>
</comment>
<evidence type="ECO:0000313" key="3">
    <source>
        <dbReference type="Proteomes" id="UP000287224"/>
    </source>
</evidence>
<feature type="domain" description="NADP-dependent oxidoreductase" evidence="1">
    <location>
        <begin position="16"/>
        <end position="289"/>
    </location>
</feature>
<dbReference type="EMBL" id="BIFQ01000001">
    <property type="protein sequence ID" value="GCE04402.1"/>
    <property type="molecule type" value="Genomic_DNA"/>
</dbReference>